<dbReference type="RefSeq" id="WP_090705453.1">
    <property type="nucleotide sequence ID" value="NZ_FNHH01000019.1"/>
</dbReference>
<reference evidence="12" key="1">
    <citation type="submission" date="2016-10" db="EMBL/GenBank/DDBJ databases">
        <authorList>
            <person name="Varghese N."/>
            <person name="Submissions S."/>
        </authorList>
    </citation>
    <scope>NUCLEOTIDE SEQUENCE [LARGE SCALE GENOMIC DNA]</scope>
    <source>
        <strain evidence="12">DSM 24536</strain>
    </source>
</reference>
<dbReference type="PANTHER" id="PTHR34182:SF1">
    <property type="entry name" value="PROTEIN-EXPORT MEMBRANE PROTEIN SECG"/>
    <property type="match status" value="1"/>
</dbReference>
<evidence type="ECO:0000256" key="3">
    <source>
        <dbReference type="ARBA" id="ARBA00022448"/>
    </source>
</evidence>
<dbReference type="EMBL" id="FNHH01000019">
    <property type="protein sequence ID" value="SDM66908.1"/>
    <property type="molecule type" value="Genomic_DNA"/>
</dbReference>
<keyword evidence="9 10" id="KW-0472">Membrane</keyword>
<keyword evidence="12" id="KW-1185">Reference proteome</keyword>
<dbReference type="GO" id="GO:0043952">
    <property type="term" value="P:protein transport by the Sec complex"/>
    <property type="evidence" value="ECO:0007669"/>
    <property type="project" value="TreeGrafter"/>
</dbReference>
<gene>
    <name evidence="11" type="ORF">SAMN05421813_11918</name>
</gene>
<evidence type="ECO:0000313" key="12">
    <source>
        <dbReference type="Proteomes" id="UP000199226"/>
    </source>
</evidence>
<evidence type="ECO:0000313" key="11">
    <source>
        <dbReference type="EMBL" id="SDM66908.1"/>
    </source>
</evidence>
<comment type="similarity">
    <text evidence="2 10">Belongs to the SecG family.</text>
</comment>
<keyword evidence="7 10" id="KW-1133">Transmembrane helix</keyword>
<feature type="transmembrane region" description="Helical" evidence="10">
    <location>
        <begin position="5"/>
        <end position="22"/>
    </location>
</feature>
<keyword evidence="3 10" id="KW-0813">Transport</keyword>
<dbReference type="OrthoDB" id="1122493at2"/>
<dbReference type="AlphaFoldDB" id="A0A1G9V419"/>
<keyword evidence="6 10" id="KW-0653">Protein transport</keyword>
<dbReference type="GO" id="GO:0065002">
    <property type="term" value="P:intracellular protein transmembrane transport"/>
    <property type="evidence" value="ECO:0007669"/>
    <property type="project" value="TreeGrafter"/>
</dbReference>
<dbReference type="Proteomes" id="UP000199226">
    <property type="component" value="Unassembled WGS sequence"/>
</dbReference>
<dbReference type="InterPro" id="IPR004692">
    <property type="entry name" value="SecG"/>
</dbReference>
<name>A0A1G9V419_9SPHI</name>
<evidence type="ECO:0000256" key="10">
    <source>
        <dbReference type="RuleBase" id="RU365087"/>
    </source>
</evidence>
<dbReference type="NCBIfam" id="TIGR00810">
    <property type="entry name" value="secG"/>
    <property type="match status" value="1"/>
</dbReference>
<protein>
    <recommendedName>
        <fullName evidence="10">Protein-export membrane protein SecG</fullName>
    </recommendedName>
</protein>
<feature type="transmembrane region" description="Helical" evidence="10">
    <location>
        <begin position="53"/>
        <end position="72"/>
    </location>
</feature>
<dbReference type="GO" id="GO:0009306">
    <property type="term" value="P:protein secretion"/>
    <property type="evidence" value="ECO:0007669"/>
    <property type="project" value="UniProtKB-UniRule"/>
</dbReference>
<dbReference type="STRING" id="990371.SAMN05421813_11918"/>
<sequence length="111" mass="11781">MLYTIIILAIIICFLLVVIILIQNPKGGGLSSGFAGSNNIMGVQRTGDFLEKGTWVLAVTLMVLALMVNVVVPRGGVVDQEKNDIQNQINKPAVPVAAPSNLPLPADTTKK</sequence>
<evidence type="ECO:0000256" key="5">
    <source>
        <dbReference type="ARBA" id="ARBA00022692"/>
    </source>
</evidence>
<evidence type="ECO:0000256" key="6">
    <source>
        <dbReference type="ARBA" id="ARBA00022927"/>
    </source>
</evidence>
<proteinExistence type="inferred from homology"/>
<keyword evidence="5 10" id="KW-0812">Transmembrane</keyword>
<dbReference type="GO" id="GO:0015450">
    <property type="term" value="F:protein-transporting ATPase activity"/>
    <property type="evidence" value="ECO:0007669"/>
    <property type="project" value="UniProtKB-UniRule"/>
</dbReference>
<evidence type="ECO:0000256" key="1">
    <source>
        <dbReference type="ARBA" id="ARBA00004651"/>
    </source>
</evidence>
<comment type="subcellular location">
    <subcellularLocation>
        <location evidence="1 10">Cell membrane</location>
        <topology evidence="1 10">Multi-pass membrane protein</topology>
    </subcellularLocation>
</comment>
<organism evidence="11 12">
    <name type="scientific">Daejeonella rubra</name>
    <dbReference type="NCBI Taxonomy" id="990371"/>
    <lineage>
        <taxon>Bacteria</taxon>
        <taxon>Pseudomonadati</taxon>
        <taxon>Bacteroidota</taxon>
        <taxon>Sphingobacteriia</taxon>
        <taxon>Sphingobacteriales</taxon>
        <taxon>Sphingobacteriaceae</taxon>
        <taxon>Daejeonella</taxon>
    </lineage>
</organism>
<evidence type="ECO:0000256" key="9">
    <source>
        <dbReference type="ARBA" id="ARBA00023136"/>
    </source>
</evidence>
<evidence type="ECO:0000256" key="2">
    <source>
        <dbReference type="ARBA" id="ARBA00008445"/>
    </source>
</evidence>
<evidence type="ECO:0000256" key="8">
    <source>
        <dbReference type="ARBA" id="ARBA00023010"/>
    </source>
</evidence>
<keyword evidence="4 10" id="KW-1003">Cell membrane</keyword>
<evidence type="ECO:0000256" key="4">
    <source>
        <dbReference type="ARBA" id="ARBA00022475"/>
    </source>
</evidence>
<keyword evidence="8 10" id="KW-0811">Translocation</keyword>
<accession>A0A1G9V419</accession>
<dbReference type="GO" id="GO:0005886">
    <property type="term" value="C:plasma membrane"/>
    <property type="evidence" value="ECO:0007669"/>
    <property type="project" value="UniProtKB-SubCell"/>
</dbReference>
<dbReference type="PANTHER" id="PTHR34182">
    <property type="entry name" value="PROTEIN-EXPORT MEMBRANE PROTEIN SECG"/>
    <property type="match status" value="1"/>
</dbReference>
<evidence type="ECO:0000256" key="7">
    <source>
        <dbReference type="ARBA" id="ARBA00022989"/>
    </source>
</evidence>
<comment type="function">
    <text evidence="10">Involved in protein export. Participates in an early event of protein translocation.</text>
</comment>
<dbReference type="Pfam" id="PF03840">
    <property type="entry name" value="SecG"/>
    <property type="match status" value="1"/>
</dbReference>